<dbReference type="AlphaFoldDB" id="A0A538TKZ8"/>
<evidence type="ECO:0000313" key="5">
    <source>
        <dbReference type="Proteomes" id="UP000316609"/>
    </source>
</evidence>
<evidence type="ECO:0000256" key="2">
    <source>
        <dbReference type="SAM" id="SignalP"/>
    </source>
</evidence>
<accession>A0A538TKZ8</accession>
<evidence type="ECO:0000313" key="4">
    <source>
        <dbReference type="EMBL" id="TMQ64299.1"/>
    </source>
</evidence>
<feature type="signal peptide" evidence="2">
    <location>
        <begin position="1"/>
        <end position="26"/>
    </location>
</feature>
<feature type="chain" id="PRO_5022204151" description="FlgD/Vpr Ig-like domain-containing protein" evidence="2">
    <location>
        <begin position="27"/>
        <end position="876"/>
    </location>
</feature>
<protein>
    <recommendedName>
        <fullName evidence="3">FlgD/Vpr Ig-like domain-containing protein</fullName>
    </recommendedName>
</protein>
<proteinExistence type="predicted"/>
<dbReference type="InterPro" id="IPR025965">
    <property type="entry name" value="FlgD/Vpr_Ig-like"/>
</dbReference>
<organism evidence="4 5">
    <name type="scientific">Eiseniibacteriota bacterium</name>
    <dbReference type="NCBI Taxonomy" id="2212470"/>
    <lineage>
        <taxon>Bacteria</taxon>
        <taxon>Candidatus Eiseniibacteriota</taxon>
    </lineage>
</organism>
<dbReference type="Proteomes" id="UP000316609">
    <property type="component" value="Unassembled WGS sequence"/>
</dbReference>
<evidence type="ECO:0000256" key="1">
    <source>
        <dbReference type="SAM" id="MobiDB-lite"/>
    </source>
</evidence>
<sequence>MTSFMRPAVAALAVLCCVTSPARSRAEETPVHKDATSRASAVPKGTPIYFSGVPGKPRDFAIVGTGRNSSEAHASAPERTSDPSVDVKQAPRLTTNRLTTSVAVSNVALCTAAFDQTQPVLVQDGAGGYFLIWTEDIFAEELNGAGAREWGLDGNTVCKSAGFQTTPMIVADGLGGSLSFWQDDRNGNLDIYMQRLNANGQPLLGPAGVALCTAAGDQRLAAVIGDGVNGAIVCWEDDRAGATSTDVYVQRVNNSGTALWTPDGVAVGAAAGQQLTPVLVSDLSSGAIIAWQDGRVSPPDIYAQRVNASGSPQWTANGVAVCNASGSQSNPSVCADGAGGAEVAWDDARTPANGLDVYAQRVNASGTPQWTANGVALVTATGDQKKPQCATDGASGIVVGWQDFRGGATADIYARRVDAAGTLQWTANGVAVCTAATDQSDLNMTSEGGGGVFFAWTDARDNGTTGTDIYAQKLNSSGTALWTGVALCNPAGNQDQPSVEADGVGGAFVVWRDFRSGSNYDIYGQSVSSGGNPDQCVAPVDLVSGTSVAAAGPSNNYAFNMHPVTNPPTAGTFYWTAIGVRGASGDDWDMEVYAPGSYGLEPYPTCFGNPVAGSYEGPGVVDFVIGNFNDNHVVPDNYDARASRYSGSGAATVEWDDGPDVLAIDPADFQHRTTGATDVLECWDAQLTGGQTYTIQFRRTGGTALTRVLLFQSFGSVGCSPTDCFYMVPRSARVIEAEHDFTFTSPTTEFYGIVVVNDNGQSGTYDIKVVSGIPTTDVGSSPLSATGLKGMVPNPAKGSVMIQFALGKPGSVGFQVFDIGGRVVSNIPAKDWSAGTWTLAWNGRGADGHRALPGLYFVQMKVDDRVVGLDRVTLLN</sequence>
<keyword evidence="2" id="KW-0732">Signal</keyword>
<feature type="region of interest" description="Disordered" evidence="1">
    <location>
        <begin position="61"/>
        <end position="92"/>
    </location>
</feature>
<reference evidence="4 5" key="1">
    <citation type="journal article" date="2019" name="Nat. Microbiol.">
        <title>Mediterranean grassland soil C-N compound turnover is dependent on rainfall and depth, and is mediated by genomically divergent microorganisms.</title>
        <authorList>
            <person name="Diamond S."/>
            <person name="Andeer P.F."/>
            <person name="Li Z."/>
            <person name="Crits-Christoph A."/>
            <person name="Burstein D."/>
            <person name="Anantharaman K."/>
            <person name="Lane K.R."/>
            <person name="Thomas B.C."/>
            <person name="Pan C."/>
            <person name="Northen T.R."/>
            <person name="Banfield J.F."/>
        </authorList>
    </citation>
    <scope>NUCLEOTIDE SEQUENCE [LARGE SCALE GENOMIC DNA]</scope>
    <source>
        <strain evidence="4">WS_8</strain>
    </source>
</reference>
<dbReference type="Pfam" id="PF13860">
    <property type="entry name" value="FlgD_ig"/>
    <property type="match status" value="1"/>
</dbReference>
<comment type="caution">
    <text evidence="4">The sequence shown here is derived from an EMBL/GenBank/DDBJ whole genome shotgun (WGS) entry which is preliminary data.</text>
</comment>
<feature type="domain" description="FlgD/Vpr Ig-like" evidence="3">
    <location>
        <begin position="811"/>
        <end position="862"/>
    </location>
</feature>
<dbReference type="Gene3D" id="2.60.40.4070">
    <property type="match status" value="1"/>
</dbReference>
<evidence type="ECO:0000259" key="3">
    <source>
        <dbReference type="Pfam" id="PF13860"/>
    </source>
</evidence>
<dbReference type="EMBL" id="VBOY01000089">
    <property type="protein sequence ID" value="TMQ64299.1"/>
    <property type="molecule type" value="Genomic_DNA"/>
</dbReference>
<gene>
    <name evidence="4" type="ORF">E6K78_09505</name>
</gene>
<name>A0A538TKZ8_UNCEI</name>